<dbReference type="GO" id="GO:0003824">
    <property type="term" value="F:catalytic activity"/>
    <property type="evidence" value="ECO:0007669"/>
    <property type="project" value="InterPro"/>
</dbReference>
<dbReference type="InterPro" id="IPR000073">
    <property type="entry name" value="AB_hydrolase_1"/>
</dbReference>
<gene>
    <name evidence="2" type="ORF">PARC_a0274</name>
</gene>
<dbReference type="PANTHER" id="PTHR43798">
    <property type="entry name" value="MONOACYLGLYCEROL LIPASE"/>
    <property type="match status" value="1"/>
</dbReference>
<name>A0A290RYE5_9GAMM</name>
<proteinExistence type="predicted"/>
<dbReference type="Gene3D" id="3.40.50.1820">
    <property type="entry name" value="alpha/beta hydrolase"/>
    <property type="match status" value="1"/>
</dbReference>
<sequence length="276" mass="32132">MPNEVNRPLTAMSKEILFHTTFAHETSKTWVVFVHGAGGSSAIWFRQLKAYKKEYNVLLLDLRGHGKSNNLVQNFVDNNYSFNNVSKDIIDVLDHNNITSAHFVGISLGTIIIRNIAEIAPQYVSSMVLGGAVTRFNTRSNTLVYLGNTFKHFLPYMWLYRLFAFIMMPKKRHKESRLLFVREAKRLCQKEFIKWFKLAMDVNPLMQYFKEKDIDIPILYIMGKEDHMFLGPVKEMVKRHKNSVLQTIHHCGHVCNVERPDLFNQHSLAFIAQQNR</sequence>
<accession>A0A290RYE5</accession>
<dbReference type="SUPFAM" id="SSF53474">
    <property type="entry name" value="alpha/beta-Hydrolases"/>
    <property type="match status" value="1"/>
</dbReference>
<evidence type="ECO:0000313" key="2">
    <source>
        <dbReference type="EMBL" id="ATC85029.1"/>
    </source>
</evidence>
<dbReference type="KEGG" id="part:PARC_a0274"/>
<organism evidence="2 3">
    <name type="scientific">Pseudoalteromonas arctica A 37-1-2</name>
    <dbReference type="NCBI Taxonomy" id="1117313"/>
    <lineage>
        <taxon>Bacteria</taxon>
        <taxon>Pseudomonadati</taxon>
        <taxon>Pseudomonadota</taxon>
        <taxon>Gammaproteobacteria</taxon>
        <taxon>Alteromonadales</taxon>
        <taxon>Pseudoalteromonadaceae</taxon>
        <taxon>Pseudoalteromonas</taxon>
    </lineage>
</organism>
<dbReference type="Pfam" id="PF00561">
    <property type="entry name" value="Abhydrolase_1"/>
    <property type="match status" value="1"/>
</dbReference>
<protein>
    <recommendedName>
        <fullName evidence="1">AB hydrolase-1 domain-containing protein</fullName>
    </recommendedName>
</protein>
<dbReference type="EMBL" id="CP011025">
    <property type="protein sequence ID" value="ATC85029.1"/>
    <property type="molecule type" value="Genomic_DNA"/>
</dbReference>
<dbReference type="InterPro" id="IPR050266">
    <property type="entry name" value="AB_hydrolase_sf"/>
</dbReference>
<dbReference type="InterPro" id="IPR000639">
    <property type="entry name" value="Epox_hydrolase-like"/>
</dbReference>
<dbReference type="PRINTS" id="PR00412">
    <property type="entry name" value="EPOXHYDRLASE"/>
</dbReference>
<evidence type="ECO:0000259" key="1">
    <source>
        <dbReference type="Pfam" id="PF00561"/>
    </source>
</evidence>
<feature type="domain" description="AB hydrolase-1" evidence="1">
    <location>
        <begin position="30"/>
        <end position="137"/>
    </location>
</feature>
<dbReference type="InterPro" id="IPR029058">
    <property type="entry name" value="AB_hydrolase_fold"/>
</dbReference>
<evidence type="ECO:0000313" key="3">
    <source>
        <dbReference type="Proteomes" id="UP000016505"/>
    </source>
</evidence>
<dbReference type="AlphaFoldDB" id="A0A290RYE5"/>
<reference evidence="2 3" key="1">
    <citation type="journal article" date="2012" name="J. Bacteriol.">
        <title>Genome sequences of type strains of seven species of the marine bacterium Pseudoalteromonas.</title>
        <authorList>
            <person name="Xie B.B."/>
            <person name="Shu Y.L."/>
            <person name="Qin Q.L."/>
            <person name="Rong J.C."/>
            <person name="Zhang X.Y."/>
            <person name="Chen X.L."/>
            <person name="Shi M."/>
            <person name="He H.L."/>
            <person name="Zhou B.C."/>
            <person name="Zhang Y.Z."/>
        </authorList>
    </citation>
    <scope>NUCLEOTIDE SEQUENCE [LARGE SCALE GENOMIC DNA]</scope>
    <source>
        <strain evidence="2 3">A 37-1-2</strain>
    </source>
</reference>
<dbReference type="Proteomes" id="UP000016505">
    <property type="component" value="Chromosome I"/>
</dbReference>